<dbReference type="EMBL" id="CP008953">
    <property type="protein sequence ID" value="AIG78447.1"/>
    <property type="molecule type" value="Genomic_DNA"/>
</dbReference>
<gene>
    <name evidence="1" type="ORF">AJAP_28040</name>
</gene>
<keyword evidence="2" id="KW-1185">Reference proteome</keyword>
<name>A0A075UW95_9PSEU</name>
<dbReference type="Proteomes" id="UP000028492">
    <property type="component" value="Chromosome"/>
</dbReference>
<reference evidence="1 2" key="1">
    <citation type="journal article" date="2014" name="J. Biotechnol.">
        <title>Complete genome sequence of the actinobacterium Amycolatopsis japonica MG417-CF17(T) (=DSM 44213T) producing (S,S)-N,N'-ethylenediaminedisuccinic acid.</title>
        <authorList>
            <person name="Stegmann E."/>
            <person name="Albersmeier A."/>
            <person name="Spohn M."/>
            <person name="Gert H."/>
            <person name="Weber T."/>
            <person name="Wohlleben W."/>
            <person name="Kalinowski J."/>
            <person name="Ruckert C."/>
        </authorList>
    </citation>
    <scope>NUCLEOTIDE SEQUENCE [LARGE SCALE GENOMIC DNA]</scope>
    <source>
        <strain evidence="2">MG417-CF17 (DSM 44213)</strain>
    </source>
</reference>
<accession>A0A075UW95</accession>
<dbReference type="AlphaFoldDB" id="A0A075UW95"/>
<evidence type="ECO:0000313" key="1">
    <source>
        <dbReference type="EMBL" id="AIG78447.1"/>
    </source>
</evidence>
<sequence length="70" mass="7834">MENVNVWADAFGVWHASVPLSGSRHRDAMRARKLIVDAIAERSGPSFDPSRVRVTRESITGHGTVKYREV</sequence>
<organism evidence="1 2">
    <name type="scientific">Amycolatopsis japonica</name>
    <dbReference type="NCBI Taxonomy" id="208439"/>
    <lineage>
        <taxon>Bacteria</taxon>
        <taxon>Bacillati</taxon>
        <taxon>Actinomycetota</taxon>
        <taxon>Actinomycetes</taxon>
        <taxon>Pseudonocardiales</taxon>
        <taxon>Pseudonocardiaceae</taxon>
        <taxon>Amycolatopsis</taxon>
        <taxon>Amycolatopsis japonica group</taxon>
    </lineage>
</organism>
<dbReference type="HOGENOM" id="CLU_2748849_0_0_11"/>
<evidence type="ECO:0000313" key="2">
    <source>
        <dbReference type="Proteomes" id="UP000028492"/>
    </source>
</evidence>
<proteinExistence type="predicted"/>
<protein>
    <submittedName>
        <fullName evidence="1">Uncharacterized protein</fullName>
    </submittedName>
</protein>
<dbReference type="STRING" id="208439.AJAP_28040"/>
<dbReference type="KEGG" id="aja:AJAP_28040"/>